<evidence type="ECO:0000313" key="2">
    <source>
        <dbReference type="Proteomes" id="UP000427769"/>
    </source>
</evidence>
<dbReference type="AlphaFoldDB" id="A0A5K7ZDW0"/>
<dbReference type="EMBL" id="AP021875">
    <property type="protein sequence ID" value="BBO74437.1"/>
    <property type="molecule type" value="Genomic_DNA"/>
</dbReference>
<sequence>MDVMQLTRDEWADRDRLEKIVEDNLVTWMQVGLALKEIKERELYRTTHDSWEQYVKDRFDIARSTSYQLTSGVEVVENVRNADIEFPFFPEKEALVRPLTKLEPEEQPRAWKLAIDRARDMEEKTVMARHVIWAVQAMRGQTGGETLRGKIKNVMEDLPETFRDAFKTITESIYEAKRNRFVGVDRKKMLDMLDGLRRLIEG</sequence>
<dbReference type="Proteomes" id="UP000427769">
    <property type="component" value="Chromosome"/>
</dbReference>
<accession>A0A5K7ZDW0</accession>
<protein>
    <submittedName>
        <fullName evidence="1">Uncharacterized protein</fullName>
    </submittedName>
</protein>
<proteinExistence type="predicted"/>
<organism evidence="1 2">
    <name type="scientific">Desulfosarcina widdelii</name>
    <dbReference type="NCBI Taxonomy" id="947919"/>
    <lineage>
        <taxon>Bacteria</taxon>
        <taxon>Pseudomonadati</taxon>
        <taxon>Thermodesulfobacteriota</taxon>
        <taxon>Desulfobacteria</taxon>
        <taxon>Desulfobacterales</taxon>
        <taxon>Desulfosarcinaceae</taxon>
        <taxon>Desulfosarcina</taxon>
    </lineage>
</organism>
<dbReference type="KEGG" id="dwd:DSCW_18540"/>
<reference evidence="1 2" key="1">
    <citation type="submission" date="2019-11" db="EMBL/GenBank/DDBJ databases">
        <title>Comparative genomics of hydrocarbon-degrading Desulfosarcina strains.</title>
        <authorList>
            <person name="Watanabe M."/>
            <person name="Kojima H."/>
            <person name="Fukui M."/>
        </authorList>
    </citation>
    <scope>NUCLEOTIDE SEQUENCE [LARGE SCALE GENOMIC DNA]</scope>
    <source>
        <strain evidence="1 2">PP31</strain>
    </source>
</reference>
<gene>
    <name evidence="1" type="ORF">DSCW_18540</name>
</gene>
<keyword evidence="2" id="KW-1185">Reference proteome</keyword>
<evidence type="ECO:0000313" key="1">
    <source>
        <dbReference type="EMBL" id="BBO74437.1"/>
    </source>
</evidence>
<name>A0A5K7ZDW0_9BACT</name>